<organism evidence="2 3">
    <name type="scientific">Zophobas morio</name>
    <dbReference type="NCBI Taxonomy" id="2755281"/>
    <lineage>
        <taxon>Eukaryota</taxon>
        <taxon>Metazoa</taxon>
        <taxon>Ecdysozoa</taxon>
        <taxon>Arthropoda</taxon>
        <taxon>Hexapoda</taxon>
        <taxon>Insecta</taxon>
        <taxon>Pterygota</taxon>
        <taxon>Neoptera</taxon>
        <taxon>Endopterygota</taxon>
        <taxon>Coleoptera</taxon>
        <taxon>Polyphaga</taxon>
        <taxon>Cucujiformia</taxon>
        <taxon>Tenebrionidae</taxon>
        <taxon>Zophobas</taxon>
    </lineage>
</organism>
<dbReference type="AlphaFoldDB" id="A0AA38HUA7"/>
<name>A0AA38HUA7_9CUCU</name>
<reference evidence="2" key="1">
    <citation type="journal article" date="2023" name="G3 (Bethesda)">
        <title>Whole genome assemblies of Zophobas morio and Tenebrio molitor.</title>
        <authorList>
            <person name="Kaur S."/>
            <person name="Stinson S.A."/>
            <person name="diCenzo G.C."/>
        </authorList>
    </citation>
    <scope>NUCLEOTIDE SEQUENCE</scope>
    <source>
        <strain evidence="2">QUZm001</strain>
    </source>
</reference>
<evidence type="ECO:0000313" key="2">
    <source>
        <dbReference type="EMBL" id="KAJ3643136.1"/>
    </source>
</evidence>
<dbReference type="Proteomes" id="UP001168821">
    <property type="component" value="Unassembled WGS sequence"/>
</dbReference>
<sequence length="110" mass="12330">MQSITRTKTNKMTNETEPWGRGTPGAGLPEGWGFVVAEQSAASAADGVVARTRFSNHLPNVAAFLLSTSLPEKLRPYLNCDYRRISGFQHFGRHSQIYCYLLPRRRINSC</sequence>
<keyword evidence="3" id="KW-1185">Reference proteome</keyword>
<evidence type="ECO:0000256" key="1">
    <source>
        <dbReference type="SAM" id="MobiDB-lite"/>
    </source>
</evidence>
<gene>
    <name evidence="2" type="ORF">Zmor_025864</name>
</gene>
<feature type="region of interest" description="Disordered" evidence="1">
    <location>
        <begin position="1"/>
        <end position="26"/>
    </location>
</feature>
<feature type="compositionally biased region" description="Polar residues" evidence="1">
    <location>
        <begin position="1"/>
        <end position="16"/>
    </location>
</feature>
<protein>
    <submittedName>
        <fullName evidence="2">Uncharacterized protein</fullName>
    </submittedName>
</protein>
<dbReference type="EMBL" id="JALNTZ010000008">
    <property type="protein sequence ID" value="KAJ3643136.1"/>
    <property type="molecule type" value="Genomic_DNA"/>
</dbReference>
<accession>A0AA38HUA7</accession>
<evidence type="ECO:0000313" key="3">
    <source>
        <dbReference type="Proteomes" id="UP001168821"/>
    </source>
</evidence>
<comment type="caution">
    <text evidence="2">The sequence shown here is derived from an EMBL/GenBank/DDBJ whole genome shotgun (WGS) entry which is preliminary data.</text>
</comment>
<proteinExistence type="predicted"/>